<dbReference type="EMBL" id="OV651825">
    <property type="protein sequence ID" value="CAH1102567.1"/>
    <property type="molecule type" value="Genomic_DNA"/>
</dbReference>
<dbReference type="InterPro" id="IPR023252">
    <property type="entry name" value="Aurora_borealis_protein"/>
</dbReference>
<accession>A0A9P0CFI3</accession>
<comment type="similarity">
    <text evidence="1">Belongs to the BORA family.</text>
</comment>
<dbReference type="Pfam" id="PF15280">
    <property type="entry name" value="BORA_N"/>
    <property type="match status" value="1"/>
</dbReference>
<keyword evidence="3" id="KW-0132">Cell division</keyword>
<protein>
    <recommendedName>
        <fullName evidence="2">Protein aurora borealis</fullName>
    </recommendedName>
</protein>
<evidence type="ECO:0000256" key="4">
    <source>
        <dbReference type="ARBA" id="ARBA00022776"/>
    </source>
</evidence>
<evidence type="ECO:0000256" key="6">
    <source>
        <dbReference type="SAM" id="MobiDB-lite"/>
    </source>
</evidence>
<organism evidence="7 8">
    <name type="scientific">Psylliodes chrysocephalus</name>
    <dbReference type="NCBI Taxonomy" id="3402493"/>
    <lineage>
        <taxon>Eukaryota</taxon>
        <taxon>Metazoa</taxon>
        <taxon>Ecdysozoa</taxon>
        <taxon>Arthropoda</taxon>
        <taxon>Hexapoda</taxon>
        <taxon>Insecta</taxon>
        <taxon>Pterygota</taxon>
        <taxon>Neoptera</taxon>
        <taxon>Endopterygota</taxon>
        <taxon>Coleoptera</taxon>
        <taxon>Polyphaga</taxon>
        <taxon>Cucujiformia</taxon>
        <taxon>Chrysomeloidea</taxon>
        <taxon>Chrysomelidae</taxon>
        <taxon>Galerucinae</taxon>
        <taxon>Alticini</taxon>
        <taxon>Psylliodes</taxon>
    </lineage>
</organism>
<dbReference type="GO" id="GO:0060236">
    <property type="term" value="P:regulation of mitotic spindle organization"/>
    <property type="evidence" value="ECO:0007669"/>
    <property type="project" value="TreeGrafter"/>
</dbReference>
<dbReference type="GO" id="GO:0005634">
    <property type="term" value="C:nucleus"/>
    <property type="evidence" value="ECO:0007669"/>
    <property type="project" value="TreeGrafter"/>
</dbReference>
<keyword evidence="5" id="KW-0131">Cell cycle</keyword>
<evidence type="ECO:0000313" key="8">
    <source>
        <dbReference type="Proteomes" id="UP001153636"/>
    </source>
</evidence>
<dbReference type="GO" id="GO:0051301">
    <property type="term" value="P:cell division"/>
    <property type="evidence" value="ECO:0007669"/>
    <property type="project" value="UniProtKB-KW"/>
</dbReference>
<name>A0A9P0CFI3_9CUCU</name>
<feature type="region of interest" description="Disordered" evidence="6">
    <location>
        <begin position="262"/>
        <end position="300"/>
    </location>
</feature>
<dbReference type="PANTHER" id="PTHR14728:SF2">
    <property type="entry name" value="PROTEIN AURORA BOREALIS"/>
    <property type="match status" value="1"/>
</dbReference>
<evidence type="ECO:0000256" key="5">
    <source>
        <dbReference type="ARBA" id="ARBA00023306"/>
    </source>
</evidence>
<dbReference type="PANTHER" id="PTHR14728">
    <property type="entry name" value="PROTEIN AURORA BOREALIS"/>
    <property type="match status" value="1"/>
</dbReference>
<dbReference type="GO" id="GO:0007088">
    <property type="term" value="P:regulation of mitotic nuclear division"/>
    <property type="evidence" value="ECO:0007669"/>
    <property type="project" value="TreeGrafter"/>
</dbReference>
<reference evidence="7" key="1">
    <citation type="submission" date="2022-01" db="EMBL/GenBank/DDBJ databases">
        <authorList>
            <person name="King R."/>
        </authorList>
    </citation>
    <scope>NUCLEOTIDE SEQUENCE</scope>
</reference>
<gene>
    <name evidence="7" type="ORF">PSYICH_LOCUS4099</name>
</gene>
<evidence type="ECO:0000256" key="1">
    <source>
        <dbReference type="ARBA" id="ARBA00010963"/>
    </source>
</evidence>
<keyword evidence="8" id="KW-1185">Reference proteome</keyword>
<dbReference type="OrthoDB" id="10020858at2759"/>
<keyword evidence="4" id="KW-0498">Mitosis</keyword>
<dbReference type="GO" id="GO:0019901">
    <property type="term" value="F:protein kinase binding"/>
    <property type="evidence" value="ECO:0007669"/>
    <property type="project" value="TreeGrafter"/>
</dbReference>
<dbReference type="PRINTS" id="PR02038">
    <property type="entry name" value="AURORABORA"/>
</dbReference>
<evidence type="ECO:0000256" key="2">
    <source>
        <dbReference type="ARBA" id="ARBA00020055"/>
    </source>
</evidence>
<dbReference type="AlphaFoldDB" id="A0A9P0CFI3"/>
<sequence>MEFKYINDRNKTPQSKVFSSTANCERFFNLPQDISTPPSRFSKIVNPFECRLLDRLHLPTFSPSVFAKQSTPKTDEKFRWTIDEISSLKPAYIDEETISQHVFDEDPQMESLAQQKIDQFFSEKVIVPSPMIDIIRVPLIADNSANLFLPQQPKEYTDGSAQTMLSLPPILPAHIEDILKPYFMPEENEQMYATDPITEMKSSYLFRNLFRNCDHMEPPVEDHDIVKSHSMSVEDLSPVRSPAQLTGRHSLPFEMPDLHECSLSPIGGSHNNRSSKDSRSAVRLDFSSKSSSDASMAVPDIGNEVSTNSELLEFSQNNPQPLEPLSESPINWDMENAHVSLATPGSSPESKVMDVNPNTTPHSKIFTSQRKRLSHSFIIDEEESTKDHESSVDNLKQSRKFFRNDVTDAGYHTESAIFYEESRYSVHMFASTPTKMRRNENVQEPHDLIF</sequence>
<evidence type="ECO:0000256" key="3">
    <source>
        <dbReference type="ARBA" id="ARBA00022618"/>
    </source>
</evidence>
<proteinExistence type="inferred from homology"/>
<dbReference type="Proteomes" id="UP001153636">
    <property type="component" value="Chromosome 13"/>
</dbReference>
<dbReference type="GO" id="GO:0005737">
    <property type="term" value="C:cytoplasm"/>
    <property type="evidence" value="ECO:0007669"/>
    <property type="project" value="TreeGrafter"/>
</dbReference>
<evidence type="ECO:0000313" key="7">
    <source>
        <dbReference type="EMBL" id="CAH1102567.1"/>
    </source>
</evidence>